<sequence length="589" mass="62529">MTARRLDDQARLDALARTGLGPVPDPVFDRFTAMVRTVLKVPVALVSLVDASRQVFPGACGLAEPWMGERQTPLSHSFCQHVVTSAEPLVITDARRDPRVESNLAITDLGVVGYAGMPLTDADGMVLGSLCAIDAEPREWTPDELSLLADLAAACSDSLRLRVATRSANRREHAAEARERVAGAAFERSQLLLRASVALAGTTTVADVVDAVRALLAGSLDPDYLGVSLIESGQVSLQSGPFLPPRVADRWRRYPRTAGTPSALAAVTGVPVLLPDLAAVAAQTPDALATFDEMGWQSGVSVPLPGAAGAMGALTMTWKQPHTVDAVELAVLAALAGYVAQAIQRADYLYSREQVATLLQQAMLSELPDASPFGIAARYEPAVRGEHVGGDWYDAVRLGPDQLALVVGDVTGHDMAAATRMGQLRSMLRAYIVDRHEPPSALLRRLDNAAQILGDPTPVTAILAYVQAEADGYRLQWSNAGHPAPALLLPDGTVSPLAGRDMLLGVGQRTTRTNHSHPLPPGSTVLLFTDGLVETRTDLIDDRKSKLYAVLGGLASAPLPDLLDEVYTRMAGADHEDDVALLALRTPTP</sequence>
<keyword evidence="1" id="KW-0378">Hydrolase</keyword>
<dbReference type="SMART" id="SM00065">
    <property type="entry name" value="GAF"/>
    <property type="match status" value="2"/>
</dbReference>
<keyword evidence="5" id="KW-1185">Reference proteome</keyword>
<feature type="domain" description="GAF" evidence="2">
    <location>
        <begin position="204"/>
        <end position="353"/>
    </location>
</feature>
<evidence type="ECO:0000313" key="5">
    <source>
        <dbReference type="Proteomes" id="UP000632138"/>
    </source>
</evidence>
<name>A0ABS2A566_9ACTN</name>
<accession>A0ABS2A566</accession>
<dbReference type="PANTHER" id="PTHR43156">
    <property type="entry name" value="STAGE II SPORULATION PROTEIN E-RELATED"/>
    <property type="match status" value="1"/>
</dbReference>
<dbReference type="InterPro" id="IPR003018">
    <property type="entry name" value="GAF"/>
</dbReference>
<dbReference type="Pfam" id="PF13185">
    <property type="entry name" value="GAF_2"/>
    <property type="match status" value="1"/>
</dbReference>
<gene>
    <name evidence="4" type="ORF">JIG36_02550</name>
</gene>
<dbReference type="InterPro" id="IPR001932">
    <property type="entry name" value="PPM-type_phosphatase-like_dom"/>
</dbReference>
<dbReference type="SMART" id="SM00331">
    <property type="entry name" value="PP2C_SIG"/>
    <property type="match status" value="1"/>
</dbReference>
<dbReference type="RefSeq" id="WP_203374331.1">
    <property type="nucleotide sequence ID" value="NZ_JAENHP010000001.1"/>
</dbReference>
<evidence type="ECO:0000259" key="2">
    <source>
        <dbReference type="SMART" id="SM00065"/>
    </source>
</evidence>
<dbReference type="PANTHER" id="PTHR43156:SF2">
    <property type="entry name" value="STAGE II SPORULATION PROTEIN E"/>
    <property type="match status" value="1"/>
</dbReference>
<feature type="domain" description="GAF" evidence="2">
    <location>
        <begin position="23"/>
        <end position="169"/>
    </location>
</feature>
<dbReference type="Gene3D" id="3.60.40.10">
    <property type="entry name" value="PPM-type phosphatase domain"/>
    <property type="match status" value="1"/>
</dbReference>
<organism evidence="4 5">
    <name type="scientific">Paractinoplanes ovalisporus</name>
    <dbReference type="NCBI Taxonomy" id="2810368"/>
    <lineage>
        <taxon>Bacteria</taxon>
        <taxon>Bacillati</taxon>
        <taxon>Actinomycetota</taxon>
        <taxon>Actinomycetes</taxon>
        <taxon>Micromonosporales</taxon>
        <taxon>Micromonosporaceae</taxon>
        <taxon>Paractinoplanes</taxon>
    </lineage>
</organism>
<proteinExistence type="predicted"/>
<feature type="domain" description="PPM-type phosphatase" evidence="3">
    <location>
        <begin position="370"/>
        <end position="586"/>
    </location>
</feature>
<evidence type="ECO:0000256" key="1">
    <source>
        <dbReference type="ARBA" id="ARBA00022801"/>
    </source>
</evidence>
<dbReference type="InterPro" id="IPR036457">
    <property type="entry name" value="PPM-type-like_dom_sf"/>
</dbReference>
<dbReference type="Proteomes" id="UP000632138">
    <property type="component" value="Unassembled WGS sequence"/>
</dbReference>
<dbReference type="SUPFAM" id="SSF81606">
    <property type="entry name" value="PP2C-like"/>
    <property type="match status" value="1"/>
</dbReference>
<dbReference type="InterPro" id="IPR029016">
    <property type="entry name" value="GAF-like_dom_sf"/>
</dbReference>
<dbReference type="Pfam" id="PF07228">
    <property type="entry name" value="SpoIIE"/>
    <property type="match status" value="1"/>
</dbReference>
<dbReference type="EMBL" id="JAENHP010000001">
    <property type="protein sequence ID" value="MBM2614438.1"/>
    <property type="molecule type" value="Genomic_DNA"/>
</dbReference>
<evidence type="ECO:0000313" key="4">
    <source>
        <dbReference type="EMBL" id="MBM2614438.1"/>
    </source>
</evidence>
<reference evidence="4 5" key="1">
    <citation type="submission" date="2021-01" db="EMBL/GenBank/DDBJ databases">
        <title>Actinoplanes sp. nov. LDG1-06 isolated from lichen.</title>
        <authorList>
            <person name="Saeng-In P."/>
            <person name="Phongsopitanun W."/>
            <person name="Kanchanasin P."/>
            <person name="Yuki M."/>
            <person name="Kudo T."/>
            <person name="Ohkuma M."/>
            <person name="Tanasupawat S."/>
        </authorList>
    </citation>
    <scope>NUCLEOTIDE SEQUENCE [LARGE SCALE GENOMIC DNA]</scope>
    <source>
        <strain evidence="4 5">LDG1-06</strain>
    </source>
</reference>
<comment type="caution">
    <text evidence="4">The sequence shown here is derived from an EMBL/GenBank/DDBJ whole genome shotgun (WGS) entry which is preliminary data.</text>
</comment>
<dbReference type="Gene3D" id="3.30.450.40">
    <property type="match status" value="2"/>
</dbReference>
<protein>
    <submittedName>
        <fullName evidence="4">SpoIIE family protein phosphatase</fullName>
    </submittedName>
</protein>
<evidence type="ECO:0000259" key="3">
    <source>
        <dbReference type="SMART" id="SM00331"/>
    </source>
</evidence>
<dbReference type="Pfam" id="PF01590">
    <property type="entry name" value="GAF"/>
    <property type="match status" value="1"/>
</dbReference>
<dbReference type="InterPro" id="IPR052016">
    <property type="entry name" value="Bact_Sigma-Reg"/>
</dbReference>
<dbReference type="SUPFAM" id="SSF55781">
    <property type="entry name" value="GAF domain-like"/>
    <property type="match status" value="2"/>
</dbReference>